<evidence type="ECO:0000313" key="4">
    <source>
        <dbReference type="Proteomes" id="UP001232245"/>
    </source>
</evidence>
<comment type="caution">
    <text evidence="3">The sequence shown here is derived from an EMBL/GenBank/DDBJ whole genome shotgun (WGS) entry which is preliminary data.</text>
</comment>
<dbReference type="RefSeq" id="WP_174879375.1">
    <property type="nucleotide sequence ID" value="NZ_CADEPK010000015.1"/>
</dbReference>
<comment type="similarity">
    <text evidence="1">Belongs to the DprA/Smf family.</text>
</comment>
<dbReference type="Proteomes" id="UP001232245">
    <property type="component" value="Unassembled WGS sequence"/>
</dbReference>
<keyword evidence="4" id="KW-1185">Reference proteome</keyword>
<reference evidence="3 4" key="1">
    <citation type="submission" date="2023-07" db="EMBL/GenBank/DDBJ databases">
        <title>Genomic Encyclopedia of Type Strains, Phase IV (KMG-IV): sequencing the most valuable type-strain genomes for metagenomic binning, comparative biology and taxonomic classification.</title>
        <authorList>
            <person name="Goeker M."/>
        </authorList>
    </citation>
    <scope>NUCLEOTIDE SEQUENCE [LARGE SCALE GENOMIC DNA]</scope>
    <source>
        <strain evidence="3 4">DSM 17723</strain>
    </source>
</reference>
<name>A0ABT9Z5U7_9BACI</name>
<evidence type="ECO:0000259" key="2">
    <source>
        <dbReference type="Pfam" id="PF02481"/>
    </source>
</evidence>
<gene>
    <name evidence="3" type="ORF">J2S02_003967</name>
</gene>
<organism evidence="3 4">
    <name type="scientific">Metabacillus niabensis</name>
    <dbReference type="NCBI Taxonomy" id="324854"/>
    <lineage>
        <taxon>Bacteria</taxon>
        <taxon>Bacillati</taxon>
        <taxon>Bacillota</taxon>
        <taxon>Bacilli</taxon>
        <taxon>Bacillales</taxon>
        <taxon>Bacillaceae</taxon>
        <taxon>Metabacillus</taxon>
    </lineage>
</organism>
<dbReference type="Gene3D" id="3.40.50.450">
    <property type="match status" value="1"/>
</dbReference>
<sequence>MDVKTKRLFILSHCKRINKQLLSRLSTQDSSFHSFLMLNEDEWEMKFHIEKETIRLIKQEYRSYSFEELYTTYQKQNISFLPIFDEKYPSLLKEIPDPPPYLYYKGDIRLLDTLYHLSVVGTRHPTNYGQKALETVLKPLINMNWVIVSGLAKGIDTFAHEAAIAHGGKTVAVIAGGLNHLYPRENRPLANQLMEHHLILSEHSPSTPPQKWHFPKRNRIISGLSLGTLIVQAKKRSGSLITAYQALEQNREVFAIPGSIFDDFSAGTNELIRNGAKLVMDANDILEEFYLK</sequence>
<dbReference type="PANTHER" id="PTHR43022:SF1">
    <property type="entry name" value="PROTEIN SMF"/>
    <property type="match status" value="1"/>
</dbReference>
<feature type="domain" description="Smf/DprA SLOG" evidence="2">
    <location>
        <begin position="80"/>
        <end position="289"/>
    </location>
</feature>
<dbReference type="SUPFAM" id="SSF102405">
    <property type="entry name" value="MCP/YpsA-like"/>
    <property type="match status" value="1"/>
</dbReference>
<evidence type="ECO:0000313" key="3">
    <source>
        <dbReference type="EMBL" id="MDQ0227620.1"/>
    </source>
</evidence>
<dbReference type="InterPro" id="IPR057666">
    <property type="entry name" value="DrpA_SLOG"/>
</dbReference>
<dbReference type="InterPro" id="IPR003488">
    <property type="entry name" value="DprA"/>
</dbReference>
<dbReference type="EMBL" id="JAUSTZ010000010">
    <property type="protein sequence ID" value="MDQ0227620.1"/>
    <property type="molecule type" value="Genomic_DNA"/>
</dbReference>
<dbReference type="PANTHER" id="PTHR43022">
    <property type="entry name" value="PROTEIN SMF"/>
    <property type="match status" value="1"/>
</dbReference>
<accession>A0ABT9Z5U7</accession>
<dbReference type="Pfam" id="PF02481">
    <property type="entry name" value="DNA_processg_A"/>
    <property type="match status" value="1"/>
</dbReference>
<evidence type="ECO:0000256" key="1">
    <source>
        <dbReference type="ARBA" id="ARBA00006525"/>
    </source>
</evidence>
<proteinExistence type="inferred from homology"/>
<protein>
    <submittedName>
        <fullName evidence="3">DNA processing protein</fullName>
    </submittedName>
</protein>
<dbReference type="NCBIfam" id="TIGR00732">
    <property type="entry name" value="dprA"/>
    <property type="match status" value="1"/>
</dbReference>